<evidence type="ECO:0000313" key="13">
    <source>
        <dbReference type="EMBL" id="EHB01688.1"/>
    </source>
</evidence>
<dbReference type="PROSITE" id="PS50262">
    <property type="entry name" value="G_PROTEIN_RECEP_F1_2"/>
    <property type="match status" value="1"/>
</dbReference>
<dbReference type="PRINTS" id="PR00245">
    <property type="entry name" value="OLFACTORYR"/>
</dbReference>
<evidence type="ECO:0000256" key="9">
    <source>
        <dbReference type="ARBA" id="ARBA00023170"/>
    </source>
</evidence>
<name>G5AXC7_HETGA</name>
<dbReference type="Proteomes" id="UP000006813">
    <property type="component" value="Unassembled WGS sequence"/>
</dbReference>
<sequence length="195" mass="22025">MMDFFLMEISGICDLQVFYTMFFSLVYLMTIMGNLLIAAVTTLDKSLHMPIYFFLKNLSILDSCYISVTLPNACINSLLGTMSNSKAECVAQIFHVLFFAFVEVLFLIIMAHDHFAAIFRHLHYPVIMNPHLCVHSTLAALVSGLIYAALHTINTFRLPFCHSHAVQQLFCGILSLLKLSCCDTFSNRLQILSLL</sequence>
<dbReference type="InParanoid" id="G5AXC7"/>
<gene>
    <name evidence="13" type="ORF">GW7_20047</name>
</gene>
<organism evidence="13 14">
    <name type="scientific">Heterocephalus glaber</name>
    <name type="common">Naked mole rat</name>
    <dbReference type="NCBI Taxonomy" id="10181"/>
    <lineage>
        <taxon>Eukaryota</taxon>
        <taxon>Metazoa</taxon>
        <taxon>Chordata</taxon>
        <taxon>Craniata</taxon>
        <taxon>Vertebrata</taxon>
        <taxon>Euteleostomi</taxon>
        <taxon>Mammalia</taxon>
        <taxon>Eutheria</taxon>
        <taxon>Euarchontoglires</taxon>
        <taxon>Glires</taxon>
        <taxon>Rodentia</taxon>
        <taxon>Hystricomorpha</taxon>
        <taxon>Bathyergidae</taxon>
        <taxon>Heterocephalus</taxon>
    </lineage>
</organism>
<dbReference type="GO" id="GO:0004984">
    <property type="term" value="F:olfactory receptor activity"/>
    <property type="evidence" value="ECO:0007669"/>
    <property type="project" value="InterPro"/>
</dbReference>
<evidence type="ECO:0000256" key="3">
    <source>
        <dbReference type="ARBA" id="ARBA00022606"/>
    </source>
</evidence>
<dbReference type="InterPro" id="IPR000276">
    <property type="entry name" value="GPCR_Rhodpsn"/>
</dbReference>
<keyword evidence="2" id="KW-1003">Cell membrane</keyword>
<dbReference type="PRINTS" id="PR00237">
    <property type="entry name" value="GPCRRHODOPSN"/>
</dbReference>
<evidence type="ECO:0000256" key="8">
    <source>
        <dbReference type="ARBA" id="ARBA00023136"/>
    </source>
</evidence>
<evidence type="ECO:0000256" key="2">
    <source>
        <dbReference type="ARBA" id="ARBA00022475"/>
    </source>
</evidence>
<evidence type="ECO:0000256" key="11">
    <source>
        <dbReference type="SAM" id="Phobius"/>
    </source>
</evidence>
<evidence type="ECO:0000256" key="4">
    <source>
        <dbReference type="ARBA" id="ARBA00022692"/>
    </source>
</evidence>
<keyword evidence="9 13" id="KW-0675">Receptor</keyword>
<dbReference type="InterPro" id="IPR000725">
    <property type="entry name" value="Olfact_rcpt"/>
</dbReference>
<evidence type="ECO:0000313" key="14">
    <source>
        <dbReference type="Proteomes" id="UP000006813"/>
    </source>
</evidence>
<dbReference type="InterPro" id="IPR017452">
    <property type="entry name" value="GPCR_Rhodpsn_7TM"/>
</dbReference>
<comment type="subcellular location">
    <subcellularLocation>
        <location evidence="1">Cell membrane</location>
        <topology evidence="1">Multi-pass membrane protein</topology>
    </subcellularLocation>
</comment>
<dbReference type="GO" id="GO:0004930">
    <property type="term" value="F:G protein-coupled receptor activity"/>
    <property type="evidence" value="ECO:0007669"/>
    <property type="project" value="UniProtKB-KW"/>
</dbReference>
<feature type="transmembrane region" description="Helical" evidence="11">
    <location>
        <begin position="90"/>
        <end position="111"/>
    </location>
</feature>
<keyword evidence="4 11" id="KW-0812">Transmembrane</keyword>
<dbReference type="SUPFAM" id="SSF81321">
    <property type="entry name" value="Family A G protein-coupled receptor-like"/>
    <property type="match status" value="1"/>
</dbReference>
<evidence type="ECO:0000256" key="6">
    <source>
        <dbReference type="ARBA" id="ARBA00022989"/>
    </source>
</evidence>
<keyword evidence="3" id="KW-0716">Sensory transduction</keyword>
<evidence type="ECO:0000256" key="10">
    <source>
        <dbReference type="ARBA" id="ARBA00023224"/>
    </source>
</evidence>
<protein>
    <submittedName>
        <fullName evidence="13">Olfactory receptor 14C36</fullName>
    </submittedName>
</protein>
<keyword evidence="5" id="KW-0552">Olfaction</keyword>
<keyword evidence="6 11" id="KW-1133">Transmembrane helix</keyword>
<keyword evidence="8 11" id="KW-0472">Membrane</keyword>
<feature type="domain" description="G-protein coupled receptors family 1 profile" evidence="12">
    <location>
        <begin position="33"/>
        <end position="195"/>
    </location>
</feature>
<dbReference type="PANTHER" id="PTHR26452">
    <property type="entry name" value="OLFACTORY RECEPTOR"/>
    <property type="match status" value="1"/>
</dbReference>
<evidence type="ECO:0000256" key="7">
    <source>
        <dbReference type="ARBA" id="ARBA00023040"/>
    </source>
</evidence>
<proteinExistence type="predicted"/>
<dbReference type="Pfam" id="PF13853">
    <property type="entry name" value="7tm_4"/>
    <property type="match status" value="1"/>
</dbReference>
<feature type="transmembrane region" description="Helical" evidence="11">
    <location>
        <begin position="51"/>
        <end position="70"/>
    </location>
</feature>
<dbReference type="AlphaFoldDB" id="G5AXC7"/>
<keyword evidence="10" id="KW-0807">Transducer</keyword>
<evidence type="ECO:0000259" key="12">
    <source>
        <dbReference type="PROSITE" id="PS50262"/>
    </source>
</evidence>
<keyword evidence="7" id="KW-0297">G-protein coupled receptor</keyword>
<evidence type="ECO:0000256" key="5">
    <source>
        <dbReference type="ARBA" id="ARBA00022725"/>
    </source>
</evidence>
<dbReference type="InterPro" id="IPR050516">
    <property type="entry name" value="Olfactory_GPCR"/>
</dbReference>
<dbReference type="EMBL" id="JH167381">
    <property type="protein sequence ID" value="EHB01688.1"/>
    <property type="molecule type" value="Genomic_DNA"/>
</dbReference>
<evidence type="ECO:0000256" key="1">
    <source>
        <dbReference type="ARBA" id="ARBA00004651"/>
    </source>
</evidence>
<feature type="transmembrane region" description="Helical" evidence="11">
    <location>
        <begin position="20"/>
        <end position="39"/>
    </location>
</feature>
<dbReference type="GO" id="GO:0005886">
    <property type="term" value="C:plasma membrane"/>
    <property type="evidence" value="ECO:0007669"/>
    <property type="project" value="UniProtKB-SubCell"/>
</dbReference>
<reference evidence="13 14" key="1">
    <citation type="journal article" date="2011" name="Nature">
        <title>Genome sequencing reveals insights into physiology and longevity of the naked mole rat.</title>
        <authorList>
            <person name="Kim E.B."/>
            <person name="Fang X."/>
            <person name="Fushan A.A."/>
            <person name="Huang Z."/>
            <person name="Lobanov A.V."/>
            <person name="Han L."/>
            <person name="Marino S.M."/>
            <person name="Sun X."/>
            <person name="Turanov A.A."/>
            <person name="Yang P."/>
            <person name="Yim S.H."/>
            <person name="Zhao X."/>
            <person name="Kasaikina M.V."/>
            <person name="Stoletzki N."/>
            <person name="Peng C."/>
            <person name="Polak P."/>
            <person name="Xiong Z."/>
            <person name="Kiezun A."/>
            <person name="Zhu Y."/>
            <person name="Chen Y."/>
            <person name="Kryukov G.V."/>
            <person name="Zhang Q."/>
            <person name="Peshkin L."/>
            <person name="Yang L."/>
            <person name="Bronson R.T."/>
            <person name="Buffenstein R."/>
            <person name="Wang B."/>
            <person name="Han C."/>
            <person name="Li Q."/>
            <person name="Chen L."/>
            <person name="Zhao W."/>
            <person name="Sunyaev S.R."/>
            <person name="Park T.J."/>
            <person name="Zhang G."/>
            <person name="Wang J."/>
            <person name="Gladyshev V.N."/>
        </authorList>
    </citation>
    <scope>NUCLEOTIDE SEQUENCE [LARGE SCALE GENOMIC DNA]</scope>
</reference>
<feature type="transmembrane region" description="Helical" evidence="11">
    <location>
        <begin position="132"/>
        <end position="150"/>
    </location>
</feature>
<accession>G5AXC7</accession>
<dbReference type="Gene3D" id="1.20.1070.10">
    <property type="entry name" value="Rhodopsin 7-helix transmembrane proteins"/>
    <property type="match status" value="1"/>
</dbReference>